<evidence type="ECO:0000256" key="2">
    <source>
        <dbReference type="ARBA" id="ARBA00022448"/>
    </source>
</evidence>
<dbReference type="Proteomes" id="UP000049828">
    <property type="component" value="Unassembled WGS sequence"/>
</dbReference>
<dbReference type="SUPFAM" id="SSF161098">
    <property type="entry name" value="MetI-like"/>
    <property type="match status" value="1"/>
</dbReference>
<comment type="similarity">
    <text evidence="7">Belongs to the binding-protein-dependent transport system permease family.</text>
</comment>
<evidence type="ECO:0000256" key="1">
    <source>
        <dbReference type="ARBA" id="ARBA00004651"/>
    </source>
</evidence>
<feature type="transmembrane region" description="Helical" evidence="7">
    <location>
        <begin position="139"/>
        <end position="159"/>
    </location>
</feature>
<gene>
    <name evidence="11" type="ORF">DWY29_13410</name>
    <name evidence="10" type="ORF">DWY96_11915</name>
    <name evidence="9" type="ORF">RIL183_24601</name>
</gene>
<reference evidence="12" key="1">
    <citation type="submission" date="2015-05" db="EMBL/GenBank/DDBJ databases">
        <authorList>
            <consortium name="Pathogen Informatics"/>
        </authorList>
    </citation>
    <scope>NUCLEOTIDE SEQUENCE [LARGE SCALE GENOMIC DNA]</scope>
    <source>
        <strain evidence="12">L1-83</strain>
    </source>
</reference>
<keyword evidence="5 7" id="KW-1133">Transmembrane helix</keyword>
<sequence>MAKTRKRVVFLITFIILIFFMVPFFVLVINSFKTTNEFITAPFSLPKEFNIENFKTAIQRMNFWSALRNTAAITVASVAVNMLIGSMTGYFFARKKWKINKVIFAAFLASMVAPFQVYMIPLVKIYAGQLGFSNNLMMVAYIAVGLNLPFAVFLYKGFAEGIPEELDEAAKIDGCSFTRTFFSIIMPLLKPIIITVTVFVAMGVWNDFLMSSLFLTKQETKTLAIAIKTFLTNHTAEYAPMMAGLLLSILPVLAFYLLGQKYIIEGVVAGSVKG</sequence>
<dbReference type="Gene3D" id="1.10.3720.10">
    <property type="entry name" value="MetI-like"/>
    <property type="match status" value="1"/>
</dbReference>
<evidence type="ECO:0000256" key="5">
    <source>
        <dbReference type="ARBA" id="ARBA00022989"/>
    </source>
</evidence>
<dbReference type="CDD" id="cd06261">
    <property type="entry name" value="TM_PBP2"/>
    <property type="match status" value="1"/>
</dbReference>
<dbReference type="GO" id="GO:0005886">
    <property type="term" value="C:plasma membrane"/>
    <property type="evidence" value="ECO:0007669"/>
    <property type="project" value="UniProtKB-SubCell"/>
</dbReference>
<evidence type="ECO:0000313" key="9">
    <source>
        <dbReference type="EMBL" id="CRL39310.1"/>
    </source>
</evidence>
<keyword evidence="12" id="KW-1185">Reference proteome</keyword>
<keyword evidence="6 7" id="KW-0472">Membrane</keyword>
<dbReference type="Proteomes" id="UP000283738">
    <property type="component" value="Unassembled WGS sequence"/>
</dbReference>
<reference evidence="13 14" key="3">
    <citation type="submission" date="2018-08" db="EMBL/GenBank/DDBJ databases">
        <title>A genome reference for cultivated species of the human gut microbiota.</title>
        <authorList>
            <person name="Zou Y."/>
            <person name="Xue W."/>
            <person name="Luo G."/>
        </authorList>
    </citation>
    <scope>NUCLEOTIDE SEQUENCE [LARGE SCALE GENOMIC DNA]</scope>
    <source>
        <strain evidence="11 14">AF24-4</strain>
        <strain evidence="10 13">AF28-15</strain>
    </source>
</reference>
<feature type="transmembrane region" description="Helical" evidence="7">
    <location>
        <begin position="180"/>
        <end position="205"/>
    </location>
</feature>
<evidence type="ECO:0000313" key="10">
    <source>
        <dbReference type="EMBL" id="RGQ47111.1"/>
    </source>
</evidence>
<dbReference type="Pfam" id="PF00528">
    <property type="entry name" value="BPD_transp_1"/>
    <property type="match status" value="1"/>
</dbReference>
<dbReference type="EMBL" id="QRTF01000028">
    <property type="protein sequence ID" value="RGQ47111.1"/>
    <property type="molecule type" value="Genomic_DNA"/>
</dbReference>
<evidence type="ECO:0000313" key="14">
    <source>
        <dbReference type="Proteomes" id="UP000285820"/>
    </source>
</evidence>
<dbReference type="PANTHER" id="PTHR43744:SF12">
    <property type="entry name" value="ABC TRANSPORTER PERMEASE PROTEIN MG189-RELATED"/>
    <property type="match status" value="1"/>
</dbReference>
<dbReference type="GO" id="GO:0055085">
    <property type="term" value="P:transmembrane transport"/>
    <property type="evidence" value="ECO:0007669"/>
    <property type="project" value="InterPro"/>
</dbReference>
<feature type="domain" description="ABC transmembrane type-1" evidence="8">
    <location>
        <begin position="67"/>
        <end position="259"/>
    </location>
</feature>
<dbReference type="OrthoDB" id="9772609at2"/>
<dbReference type="InterPro" id="IPR000515">
    <property type="entry name" value="MetI-like"/>
</dbReference>
<evidence type="ECO:0000313" key="12">
    <source>
        <dbReference type="Proteomes" id="UP000049828"/>
    </source>
</evidence>
<evidence type="ECO:0000256" key="6">
    <source>
        <dbReference type="ARBA" id="ARBA00023136"/>
    </source>
</evidence>
<keyword evidence="4 7" id="KW-0812">Transmembrane</keyword>
<accession>A0A0M6WPA5</accession>
<name>A0A0M6WPA5_9FIRM</name>
<dbReference type="AlphaFoldDB" id="A0A0M6WPA5"/>
<dbReference type="InterPro" id="IPR035906">
    <property type="entry name" value="MetI-like_sf"/>
</dbReference>
<feature type="transmembrane region" description="Helical" evidence="7">
    <location>
        <begin position="104"/>
        <end position="127"/>
    </location>
</feature>
<evidence type="ECO:0000313" key="11">
    <source>
        <dbReference type="EMBL" id="RGR66295.1"/>
    </source>
</evidence>
<keyword evidence="2 7" id="KW-0813">Transport</keyword>
<organism evidence="9 12">
    <name type="scientific">Roseburia inulinivorans</name>
    <dbReference type="NCBI Taxonomy" id="360807"/>
    <lineage>
        <taxon>Bacteria</taxon>
        <taxon>Bacillati</taxon>
        <taxon>Bacillota</taxon>
        <taxon>Clostridia</taxon>
        <taxon>Lachnospirales</taxon>
        <taxon>Lachnospiraceae</taxon>
        <taxon>Roseburia</taxon>
    </lineage>
</organism>
<dbReference type="EMBL" id="CVRS01000076">
    <property type="protein sequence ID" value="CRL39310.1"/>
    <property type="molecule type" value="Genomic_DNA"/>
</dbReference>
<evidence type="ECO:0000259" key="8">
    <source>
        <dbReference type="PROSITE" id="PS50928"/>
    </source>
</evidence>
<comment type="subcellular location">
    <subcellularLocation>
        <location evidence="1 7">Cell membrane</location>
        <topology evidence="1 7">Multi-pass membrane protein</topology>
    </subcellularLocation>
</comment>
<dbReference type="PROSITE" id="PS50928">
    <property type="entry name" value="ABC_TM1"/>
    <property type="match status" value="1"/>
</dbReference>
<evidence type="ECO:0000256" key="4">
    <source>
        <dbReference type="ARBA" id="ARBA00022692"/>
    </source>
</evidence>
<keyword evidence="3" id="KW-1003">Cell membrane</keyword>
<evidence type="ECO:0000313" key="13">
    <source>
        <dbReference type="Proteomes" id="UP000283738"/>
    </source>
</evidence>
<dbReference type="EMBL" id="QRUN01000024">
    <property type="protein sequence ID" value="RGR66295.1"/>
    <property type="molecule type" value="Genomic_DNA"/>
</dbReference>
<dbReference type="Proteomes" id="UP000285820">
    <property type="component" value="Unassembled WGS sequence"/>
</dbReference>
<evidence type="ECO:0000256" key="3">
    <source>
        <dbReference type="ARBA" id="ARBA00022475"/>
    </source>
</evidence>
<dbReference type="PANTHER" id="PTHR43744">
    <property type="entry name" value="ABC TRANSPORTER PERMEASE PROTEIN MG189-RELATED-RELATED"/>
    <property type="match status" value="1"/>
</dbReference>
<feature type="transmembrane region" description="Helical" evidence="7">
    <location>
        <begin position="238"/>
        <end position="258"/>
    </location>
</feature>
<dbReference type="RefSeq" id="WP_021923145.1">
    <property type="nucleotide sequence ID" value="NZ_CAKZTK010000072.1"/>
</dbReference>
<reference evidence="9" key="2">
    <citation type="submission" date="2015-05" db="EMBL/GenBank/DDBJ databases">
        <authorList>
            <person name="Wang D.B."/>
            <person name="Wang M."/>
        </authorList>
    </citation>
    <scope>NUCLEOTIDE SEQUENCE [LARGE SCALE GENOMIC DNA]</scope>
    <source>
        <strain evidence="9">L1-83</strain>
    </source>
</reference>
<evidence type="ECO:0000256" key="7">
    <source>
        <dbReference type="RuleBase" id="RU363032"/>
    </source>
</evidence>
<feature type="transmembrane region" description="Helical" evidence="7">
    <location>
        <begin position="7"/>
        <end position="29"/>
    </location>
</feature>
<feature type="transmembrane region" description="Helical" evidence="7">
    <location>
        <begin position="71"/>
        <end position="92"/>
    </location>
</feature>
<protein>
    <submittedName>
        <fullName evidence="9">Carbohydrate ABC transporter membrane protein 2, CUT1 family (TC 3.A.1.1.-)</fullName>
    </submittedName>
    <submittedName>
        <fullName evidence="10">Carbohydrate ABC transporter permease</fullName>
    </submittedName>
</protein>
<proteinExistence type="inferred from homology"/>